<dbReference type="OrthoDB" id="5800741at2759"/>
<evidence type="ECO:0000313" key="1">
    <source>
        <dbReference type="EMBL" id="KIH43107.1"/>
    </source>
</evidence>
<organism evidence="1 2">
    <name type="scientific">Ancylostoma duodenale</name>
    <dbReference type="NCBI Taxonomy" id="51022"/>
    <lineage>
        <taxon>Eukaryota</taxon>
        <taxon>Metazoa</taxon>
        <taxon>Ecdysozoa</taxon>
        <taxon>Nematoda</taxon>
        <taxon>Chromadorea</taxon>
        <taxon>Rhabditida</taxon>
        <taxon>Rhabditina</taxon>
        <taxon>Rhabditomorpha</taxon>
        <taxon>Strongyloidea</taxon>
        <taxon>Ancylostomatidae</taxon>
        <taxon>Ancylostomatinae</taxon>
        <taxon>Ancylostoma</taxon>
    </lineage>
</organism>
<accession>A0A0C2C0G2</accession>
<proteinExistence type="predicted"/>
<reference evidence="1 2" key="1">
    <citation type="submission" date="2013-12" db="EMBL/GenBank/DDBJ databases">
        <title>Draft genome of the parsitic nematode Ancylostoma duodenale.</title>
        <authorList>
            <person name="Mitreva M."/>
        </authorList>
    </citation>
    <scope>NUCLEOTIDE SEQUENCE [LARGE SCALE GENOMIC DNA]</scope>
    <source>
        <strain evidence="1 2">Zhejiang</strain>
    </source>
</reference>
<sequence length="65" mass="7487">MILSKGEGKLEYPCSSREQDDTDIEEEIVNTFSKKSFIVPSKSQVLFYLSTSRHLRIHHTGCELQ</sequence>
<keyword evidence="2" id="KW-1185">Reference proteome</keyword>
<protein>
    <submittedName>
        <fullName evidence="1">Uncharacterized protein</fullName>
    </submittedName>
</protein>
<evidence type="ECO:0000313" key="2">
    <source>
        <dbReference type="Proteomes" id="UP000054047"/>
    </source>
</evidence>
<name>A0A0C2C0G2_9BILA</name>
<gene>
    <name evidence="1" type="ORF">ANCDUO_26895</name>
</gene>
<dbReference type="Proteomes" id="UP000054047">
    <property type="component" value="Unassembled WGS sequence"/>
</dbReference>
<dbReference type="AlphaFoldDB" id="A0A0C2C0G2"/>
<dbReference type="EMBL" id="KN789005">
    <property type="protein sequence ID" value="KIH43107.1"/>
    <property type="molecule type" value="Genomic_DNA"/>
</dbReference>
<feature type="non-terminal residue" evidence="1">
    <location>
        <position position="65"/>
    </location>
</feature>